<dbReference type="AlphaFoldDB" id="A0A2V0P6F0"/>
<organism evidence="2 3">
    <name type="scientific">Raphidocelis subcapitata</name>
    <dbReference type="NCBI Taxonomy" id="307507"/>
    <lineage>
        <taxon>Eukaryota</taxon>
        <taxon>Viridiplantae</taxon>
        <taxon>Chlorophyta</taxon>
        <taxon>core chlorophytes</taxon>
        <taxon>Chlorophyceae</taxon>
        <taxon>CS clade</taxon>
        <taxon>Sphaeropleales</taxon>
        <taxon>Selenastraceae</taxon>
        <taxon>Raphidocelis</taxon>
    </lineage>
</organism>
<keyword evidence="1" id="KW-1133">Transmembrane helix</keyword>
<proteinExistence type="predicted"/>
<comment type="caution">
    <text evidence="2">The sequence shown here is derived from an EMBL/GenBank/DDBJ whole genome shotgun (WGS) entry which is preliminary data.</text>
</comment>
<dbReference type="InParanoid" id="A0A2V0P6F0"/>
<sequence>MDDARQGAAGAAARTVQQPRLAWGYACAGRLPKMPRNAAVVALVACWLLAAAPAAAASRQLHDFIPTETDTIASPGSNPLKSGTATFSQAREAEVRANSKALGIYHNEATRVAIAGDLLPGARHVAATHGGLTVAGGPMGAAVHAFGPSAMAITDTGVRAFAGSGAMQARPSDRAPSEVAIGSTTKVWQTPPTRATTGKTKDVQTDRRASLSAGFWGGGGGTELVLRNIGYTDPAPLSSGISGVGGGPIAIASANEAVAMSNADTQANEGRGIPN</sequence>
<feature type="transmembrane region" description="Helical" evidence="1">
    <location>
        <begin position="38"/>
        <end position="56"/>
    </location>
</feature>
<reference evidence="2 3" key="1">
    <citation type="journal article" date="2018" name="Sci. Rep.">
        <title>Raphidocelis subcapitata (=Pseudokirchneriella subcapitata) provides an insight into genome evolution and environmental adaptations in the Sphaeropleales.</title>
        <authorList>
            <person name="Suzuki S."/>
            <person name="Yamaguchi H."/>
            <person name="Nakajima N."/>
            <person name="Kawachi M."/>
        </authorList>
    </citation>
    <scope>NUCLEOTIDE SEQUENCE [LARGE SCALE GENOMIC DNA]</scope>
    <source>
        <strain evidence="2 3">NIES-35</strain>
    </source>
</reference>
<keyword evidence="1" id="KW-0472">Membrane</keyword>
<keyword evidence="1" id="KW-0812">Transmembrane</keyword>
<evidence type="ECO:0000313" key="2">
    <source>
        <dbReference type="EMBL" id="GBF93430.1"/>
    </source>
</evidence>
<dbReference type="Proteomes" id="UP000247498">
    <property type="component" value="Unassembled WGS sequence"/>
</dbReference>
<accession>A0A2V0P6F0</accession>
<evidence type="ECO:0000256" key="1">
    <source>
        <dbReference type="SAM" id="Phobius"/>
    </source>
</evidence>
<name>A0A2V0P6F0_9CHLO</name>
<dbReference type="EMBL" id="BDRX01000041">
    <property type="protein sequence ID" value="GBF93430.1"/>
    <property type="molecule type" value="Genomic_DNA"/>
</dbReference>
<keyword evidence="3" id="KW-1185">Reference proteome</keyword>
<protein>
    <submittedName>
        <fullName evidence="2">Uncharacterized protein</fullName>
    </submittedName>
</protein>
<dbReference type="OrthoDB" id="10564024at2759"/>
<evidence type="ECO:0000313" key="3">
    <source>
        <dbReference type="Proteomes" id="UP000247498"/>
    </source>
</evidence>
<gene>
    <name evidence="2" type="ORF">Rsub_06563</name>
</gene>